<proteinExistence type="predicted"/>
<reference evidence="2" key="1">
    <citation type="submission" date="2020-10" db="EMBL/GenBank/DDBJ databases">
        <authorList>
            <person name="Gilroy R."/>
        </authorList>
    </citation>
    <scope>NUCLEOTIDE SEQUENCE</scope>
    <source>
        <strain evidence="2">9366</strain>
    </source>
</reference>
<name>A0A9D1SIY7_9FIRM</name>
<evidence type="ECO:0000313" key="3">
    <source>
        <dbReference type="Proteomes" id="UP000824145"/>
    </source>
</evidence>
<feature type="transmembrane region" description="Helical" evidence="1">
    <location>
        <begin position="123"/>
        <end position="141"/>
    </location>
</feature>
<dbReference type="InterPro" id="IPR005081">
    <property type="entry name" value="SpoIIGA"/>
</dbReference>
<organism evidence="2 3">
    <name type="scientific">Candidatus Caccalectryoclostridium excrementigallinarum</name>
    <dbReference type="NCBI Taxonomy" id="2840710"/>
    <lineage>
        <taxon>Bacteria</taxon>
        <taxon>Bacillati</taxon>
        <taxon>Bacillota</taxon>
        <taxon>Clostridia</taxon>
        <taxon>Christensenellales</taxon>
        <taxon>Christensenellaceae</taxon>
        <taxon>Christensenellaceae incertae sedis</taxon>
        <taxon>Candidatus Caccalectryoclostridium</taxon>
    </lineage>
</organism>
<comment type="caution">
    <text evidence="2">The sequence shown here is derived from an EMBL/GenBank/DDBJ whole genome shotgun (WGS) entry which is preliminary data.</text>
</comment>
<protein>
    <submittedName>
        <fullName evidence="2">Sigma-E processing peptidase SpoIIGA</fullName>
    </submittedName>
</protein>
<gene>
    <name evidence="2" type="ORF">IAB07_00305</name>
</gene>
<dbReference type="GO" id="GO:0030436">
    <property type="term" value="P:asexual sporulation"/>
    <property type="evidence" value="ECO:0007669"/>
    <property type="project" value="InterPro"/>
</dbReference>
<accession>A0A9D1SIY7</accession>
<dbReference type="GO" id="GO:0004190">
    <property type="term" value="F:aspartic-type endopeptidase activity"/>
    <property type="evidence" value="ECO:0007669"/>
    <property type="project" value="InterPro"/>
</dbReference>
<keyword evidence="1" id="KW-0812">Transmembrane</keyword>
<feature type="transmembrane region" description="Helical" evidence="1">
    <location>
        <begin position="83"/>
        <end position="103"/>
    </location>
</feature>
<keyword evidence="1" id="KW-1133">Transmembrane helix</keyword>
<sequence length="259" mass="28093">MVVYIEYVLLSNFLIDAFVAYLTLVSLRMRASRLRICLASAFGAAFAAAVPYINFPAAGAVKVLMLLLMTAVMSKYTRFRQFLLATLLYFVYTAALGGLVLMIRNLSLSDFISAMYYPGDLTGAYIATGAIVLLYAIRQAVGYTVNKRRTGSRECKVILEVQCGEVACEGLIDTGNTLLKGGKGVIVIDGKLAQKLVKKGATRTGGIWVKTVSGECYLPTIALRSVAFPQEKGRRVYDVTAAISQTALKDFRVILPAGI</sequence>
<dbReference type="GO" id="GO:0006508">
    <property type="term" value="P:proteolysis"/>
    <property type="evidence" value="ECO:0007669"/>
    <property type="project" value="InterPro"/>
</dbReference>
<dbReference type="Pfam" id="PF03419">
    <property type="entry name" value="Peptidase_U4"/>
    <property type="match status" value="1"/>
</dbReference>
<keyword evidence="1" id="KW-0472">Membrane</keyword>
<dbReference type="EMBL" id="DVNJ01000001">
    <property type="protein sequence ID" value="HIU62194.1"/>
    <property type="molecule type" value="Genomic_DNA"/>
</dbReference>
<evidence type="ECO:0000256" key="1">
    <source>
        <dbReference type="SAM" id="Phobius"/>
    </source>
</evidence>
<dbReference type="AlphaFoldDB" id="A0A9D1SIY7"/>
<reference evidence="2" key="2">
    <citation type="journal article" date="2021" name="PeerJ">
        <title>Extensive microbial diversity within the chicken gut microbiome revealed by metagenomics and culture.</title>
        <authorList>
            <person name="Gilroy R."/>
            <person name="Ravi A."/>
            <person name="Getino M."/>
            <person name="Pursley I."/>
            <person name="Horton D.L."/>
            <person name="Alikhan N.F."/>
            <person name="Baker D."/>
            <person name="Gharbi K."/>
            <person name="Hall N."/>
            <person name="Watson M."/>
            <person name="Adriaenssens E.M."/>
            <person name="Foster-Nyarko E."/>
            <person name="Jarju S."/>
            <person name="Secka A."/>
            <person name="Antonio M."/>
            <person name="Oren A."/>
            <person name="Chaudhuri R.R."/>
            <person name="La Ragione R."/>
            <person name="Hildebrand F."/>
            <person name="Pallen M.J."/>
        </authorList>
    </citation>
    <scope>NUCLEOTIDE SEQUENCE</scope>
    <source>
        <strain evidence="2">9366</strain>
    </source>
</reference>
<feature type="transmembrane region" description="Helical" evidence="1">
    <location>
        <begin position="6"/>
        <end position="24"/>
    </location>
</feature>
<feature type="transmembrane region" description="Helical" evidence="1">
    <location>
        <begin position="36"/>
        <end position="53"/>
    </location>
</feature>
<evidence type="ECO:0000313" key="2">
    <source>
        <dbReference type="EMBL" id="HIU62194.1"/>
    </source>
</evidence>
<dbReference type="Proteomes" id="UP000824145">
    <property type="component" value="Unassembled WGS sequence"/>
</dbReference>